<gene>
    <name evidence="1" type="ORF">ABH38_06465</name>
</gene>
<evidence type="ECO:0000313" key="2">
    <source>
        <dbReference type="Proteomes" id="UP000036334"/>
    </source>
</evidence>
<dbReference type="AlphaFoldDB" id="A0A0I9UKJ0"/>
<protein>
    <submittedName>
        <fullName evidence="1">Uncharacterized protein</fullName>
    </submittedName>
</protein>
<accession>A0A0I9UKJ0</accession>
<dbReference type="EMBL" id="LDPR01000004">
    <property type="protein sequence ID" value="KLO37627.1"/>
    <property type="molecule type" value="Genomic_DNA"/>
</dbReference>
<dbReference type="STRING" id="1202450.B586_20140"/>
<dbReference type="PATRIC" id="fig|29311.18.peg.1459"/>
<sequence>MTTAGTARAWAPGALRGIGDSRYTPFCGEGGEDIDWGAYRTLVRYCVSDPGHPMLWCASGIAEFWL</sequence>
<comment type="caution">
    <text evidence="1">The sequence shown here is derived from an EMBL/GenBank/DDBJ whole genome shotgun (WGS) entry which is preliminary data.</text>
</comment>
<proteinExistence type="predicted"/>
<evidence type="ECO:0000313" key="1">
    <source>
        <dbReference type="EMBL" id="KLO37627.1"/>
    </source>
</evidence>
<reference evidence="1 2" key="1">
    <citation type="submission" date="2015-05" db="EMBL/GenBank/DDBJ databases">
        <title>Genome sequence of Mycobacterium haemophilum.</title>
        <authorList>
            <person name="Greninger A.L."/>
            <person name="Cunningham G."/>
            <person name="Miller S."/>
        </authorList>
    </citation>
    <scope>NUCLEOTIDE SEQUENCE [LARGE SCALE GENOMIC DNA]</scope>
    <source>
        <strain evidence="2">UC1</strain>
    </source>
</reference>
<name>A0A0I9UKJ0_9MYCO</name>
<keyword evidence="2" id="KW-1185">Reference proteome</keyword>
<organism evidence="1 2">
    <name type="scientific">Mycobacterium haemophilum</name>
    <dbReference type="NCBI Taxonomy" id="29311"/>
    <lineage>
        <taxon>Bacteria</taxon>
        <taxon>Bacillati</taxon>
        <taxon>Actinomycetota</taxon>
        <taxon>Actinomycetes</taxon>
        <taxon>Mycobacteriales</taxon>
        <taxon>Mycobacteriaceae</taxon>
        <taxon>Mycobacterium</taxon>
    </lineage>
</organism>
<dbReference type="Proteomes" id="UP000036334">
    <property type="component" value="Unassembled WGS sequence"/>
</dbReference>